<dbReference type="Gene3D" id="1.10.10.10">
    <property type="entry name" value="Winged helix-like DNA-binding domain superfamily/Winged helix DNA-binding domain"/>
    <property type="match status" value="1"/>
</dbReference>
<dbReference type="Pfam" id="PF08447">
    <property type="entry name" value="PAS_3"/>
    <property type="match status" value="1"/>
</dbReference>
<evidence type="ECO:0000256" key="3">
    <source>
        <dbReference type="ARBA" id="ARBA00022553"/>
    </source>
</evidence>
<feature type="domain" description="PAC" evidence="9">
    <location>
        <begin position="106"/>
        <end position="157"/>
    </location>
</feature>
<dbReference type="InterPro" id="IPR016032">
    <property type="entry name" value="Sig_transdc_resp-reg_C-effctor"/>
</dbReference>
<dbReference type="SMART" id="SM00421">
    <property type="entry name" value="HTH_LUXR"/>
    <property type="match status" value="1"/>
</dbReference>
<dbReference type="Gene3D" id="3.30.450.20">
    <property type="entry name" value="PAS domain"/>
    <property type="match status" value="1"/>
</dbReference>
<dbReference type="PRINTS" id="PR00038">
    <property type="entry name" value="HTHLUXR"/>
</dbReference>
<reference evidence="10" key="1">
    <citation type="submission" date="2006-10" db="EMBL/GenBank/DDBJ databases">
        <title>Complete sequence of Solibacter usitatus Ellin6076.</title>
        <authorList>
            <consortium name="US DOE Joint Genome Institute"/>
            <person name="Copeland A."/>
            <person name="Lucas S."/>
            <person name="Lapidus A."/>
            <person name="Barry K."/>
            <person name="Detter J.C."/>
            <person name="Glavina del Rio T."/>
            <person name="Hammon N."/>
            <person name="Israni S."/>
            <person name="Dalin E."/>
            <person name="Tice H."/>
            <person name="Pitluck S."/>
            <person name="Thompson L.S."/>
            <person name="Brettin T."/>
            <person name="Bruce D."/>
            <person name="Han C."/>
            <person name="Tapia R."/>
            <person name="Gilna P."/>
            <person name="Schmutz J."/>
            <person name="Larimer F."/>
            <person name="Land M."/>
            <person name="Hauser L."/>
            <person name="Kyrpides N."/>
            <person name="Mikhailova N."/>
            <person name="Janssen P.H."/>
            <person name="Kuske C.R."/>
            <person name="Richardson P."/>
        </authorList>
    </citation>
    <scope>NUCLEOTIDE SEQUENCE</scope>
    <source>
        <strain evidence="10">Ellin6076</strain>
    </source>
</reference>
<dbReference type="eggNOG" id="COG2202">
    <property type="taxonomic scope" value="Bacteria"/>
</dbReference>
<evidence type="ECO:0000313" key="10">
    <source>
        <dbReference type="EMBL" id="ABJ83525.1"/>
    </source>
</evidence>
<dbReference type="PROSITE" id="PS50043">
    <property type="entry name" value="HTH_LUXR_2"/>
    <property type="match status" value="1"/>
</dbReference>
<dbReference type="PANTHER" id="PTHR43304:SF1">
    <property type="entry name" value="PAC DOMAIN-CONTAINING PROTEIN"/>
    <property type="match status" value="1"/>
</dbReference>
<evidence type="ECO:0000259" key="7">
    <source>
        <dbReference type="PROSITE" id="PS50043"/>
    </source>
</evidence>
<dbReference type="PROSITE" id="PS50112">
    <property type="entry name" value="PAS"/>
    <property type="match status" value="1"/>
</dbReference>
<feature type="domain" description="PAS" evidence="8">
    <location>
        <begin position="33"/>
        <end position="103"/>
    </location>
</feature>
<dbReference type="EMBL" id="CP000473">
    <property type="protein sequence ID" value="ABJ83525.1"/>
    <property type="molecule type" value="Genomic_DNA"/>
</dbReference>
<evidence type="ECO:0000256" key="2">
    <source>
        <dbReference type="ARBA" id="ARBA00012438"/>
    </source>
</evidence>
<dbReference type="HOGENOM" id="CLU_1214165_0_0_0"/>
<dbReference type="GO" id="GO:0006355">
    <property type="term" value="P:regulation of DNA-templated transcription"/>
    <property type="evidence" value="ECO:0007669"/>
    <property type="project" value="InterPro"/>
</dbReference>
<dbReference type="AlphaFoldDB" id="Q024Q1"/>
<sequence>MAPGQSIDEITLLRTRLAELEAELEQLKLEHNAQQRFRELLDAAPVMTWMSGADAMCTFFNQAWLEFRGRTLDEETGNGWAEGIHPDDRDLCLETYLKAFSARQPFRVQYRMRRANGEFAWLEDSGLPRLEDGAFAGFIGTAVDISDRRRRMFTPDEASVRLVFALTERERQVLVLIAAGKSTKEAAAQLGISYKTADSHRSRILEKLGVHETASMVRYAIRAGLIEA</sequence>
<proteinExistence type="predicted"/>
<dbReference type="eggNOG" id="COG2197">
    <property type="taxonomic scope" value="Bacteria"/>
</dbReference>
<dbReference type="InterPro" id="IPR000700">
    <property type="entry name" value="PAS-assoc_C"/>
</dbReference>
<evidence type="ECO:0000259" key="8">
    <source>
        <dbReference type="PROSITE" id="PS50112"/>
    </source>
</evidence>
<dbReference type="SMART" id="SM00086">
    <property type="entry name" value="PAC"/>
    <property type="match status" value="1"/>
</dbReference>
<protein>
    <recommendedName>
        <fullName evidence="2">histidine kinase</fullName>
        <ecNumber evidence="2">2.7.13.3</ecNumber>
    </recommendedName>
</protein>
<dbReference type="OrthoDB" id="9758522at2"/>
<dbReference type="NCBIfam" id="TIGR00229">
    <property type="entry name" value="sensory_box"/>
    <property type="match status" value="1"/>
</dbReference>
<evidence type="ECO:0000256" key="4">
    <source>
        <dbReference type="ARBA" id="ARBA00022679"/>
    </source>
</evidence>
<dbReference type="InterPro" id="IPR035965">
    <property type="entry name" value="PAS-like_dom_sf"/>
</dbReference>
<keyword evidence="3" id="KW-0597">Phosphoprotein</keyword>
<dbReference type="STRING" id="234267.Acid_2536"/>
<accession>Q024Q1</accession>
<dbReference type="SMART" id="SM00091">
    <property type="entry name" value="PAS"/>
    <property type="match status" value="1"/>
</dbReference>
<dbReference type="EC" id="2.7.13.3" evidence="2"/>
<dbReference type="KEGG" id="sus:Acid_2536"/>
<organism evidence="10">
    <name type="scientific">Solibacter usitatus (strain Ellin6076)</name>
    <dbReference type="NCBI Taxonomy" id="234267"/>
    <lineage>
        <taxon>Bacteria</taxon>
        <taxon>Pseudomonadati</taxon>
        <taxon>Acidobacteriota</taxon>
        <taxon>Terriglobia</taxon>
        <taxon>Bryobacterales</taxon>
        <taxon>Solibacteraceae</taxon>
        <taxon>Candidatus Solibacter</taxon>
    </lineage>
</organism>
<dbReference type="InterPro" id="IPR013655">
    <property type="entry name" value="PAS_fold_3"/>
</dbReference>
<comment type="catalytic activity">
    <reaction evidence="1">
        <text>ATP + protein L-histidine = ADP + protein N-phospho-L-histidine.</text>
        <dbReference type="EC" id="2.7.13.3"/>
    </reaction>
</comment>
<dbReference type="GO" id="GO:0003677">
    <property type="term" value="F:DNA binding"/>
    <property type="evidence" value="ECO:0007669"/>
    <property type="project" value="InterPro"/>
</dbReference>
<evidence type="ECO:0000259" key="9">
    <source>
        <dbReference type="PROSITE" id="PS50113"/>
    </source>
</evidence>
<dbReference type="InterPro" id="IPR001610">
    <property type="entry name" value="PAC"/>
</dbReference>
<feature type="coiled-coil region" evidence="6">
    <location>
        <begin position="10"/>
        <end position="37"/>
    </location>
</feature>
<name>Q024Q1_SOLUE</name>
<evidence type="ECO:0000256" key="6">
    <source>
        <dbReference type="SAM" id="Coils"/>
    </source>
</evidence>
<dbReference type="InParanoid" id="Q024Q1"/>
<gene>
    <name evidence="10" type="ordered locus">Acid_2536</name>
</gene>
<dbReference type="CDD" id="cd00130">
    <property type="entry name" value="PAS"/>
    <property type="match status" value="1"/>
</dbReference>
<keyword evidence="5" id="KW-0418">Kinase</keyword>
<dbReference type="CDD" id="cd06170">
    <property type="entry name" value="LuxR_C_like"/>
    <property type="match status" value="1"/>
</dbReference>
<feature type="domain" description="HTH luxR-type" evidence="7">
    <location>
        <begin position="159"/>
        <end position="224"/>
    </location>
</feature>
<dbReference type="Pfam" id="PF00196">
    <property type="entry name" value="GerE"/>
    <property type="match status" value="1"/>
</dbReference>
<keyword evidence="6" id="KW-0175">Coiled coil</keyword>
<dbReference type="SUPFAM" id="SSF55785">
    <property type="entry name" value="PYP-like sensor domain (PAS domain)"/>
    <property type="match status" value="1"/>
</dbReference>
<dbReference type="InterPro" id="IPR036388">
    <property type="entry name" value="WH-like_DNA-bd_sf"/>
</dbReference>
<dbReference type="PANTHER" id="PTHR43304">
    <property type="entry name" value="PHYTOCHROME-LIKE PROTEIN CPH1"/>
    <property type="match status" value="1"/>
</dbReference>
<dbReference type="InterPro" id="IPR052162">
    <property type="entry name" value="Sensor_kinase/Photoreceptor"/>
</dbReference>
<evidence type="ECO:0000256" key="1">
    <source>
        <dbReference type="ARBA" id="ARBA00000085"/>
    </source>
</evidence>
<dbReference type="InterPro" id="IPR000792">
    <property type="entry name" value="Tscrpt_reg_LuxR_C"/>
</dbReference>
<keyword evidence="4" id="KW-0808">Transferase</keyword>
<dbReference type="GO" id="GO:0004673">
    <property type="term" value="F:protein histidine kinase activity"/>
    <property type="evidence" value="ECO:0007669"/>
    <property type="project" value="UniProtKB-EC"/>
</dbReference>
<dbReference type="SUPFAM" id="SSF46894">
    <property type="entry name" value="C-terminal effector domain of the bipartite response regulators"/>
    <property type="match status" value="1"/>
</dbReference>
<dbReference type="FunFam" id="3.30.450.20:FF:000099">
    <property type="entry name" value="Sensory box sensor histidine kinase"/>
    <property type="match status" value="1"/>
</dbReference>
<evidence type="ECO:0000256" key="5">
    <source>
        <dbReference type="ARBA" id="ARBA00022777"/>
    </source>
</evidence>
<dbReference type="PROSITE" id="PS50113">
    <property type="entry name" value="PAC"/>
    <property type="match status" value="1"/>
</dbReference>
<dbReference type="InterPro" id="IPR000014">
    <property type="entry name" value="PAS"/>
</dbReference>